<dbReference type="AlphaFoldDB" id="A0A0E0NIV9"/>
<feature type="compositionally biased region" description="Pro residues" evidence="1">
    <location>
        <begin position="114"/>
        <end position="127"/>
    </location>
</feature>
<proteinExistence type="predicted"/>
<dbReference type="Gramene" id="ORUFI02G28440.1">
    <property type="protein sequence ID" value="ORUFI02G28440.1"/>
    <property type="gene ID" value="ORUFI02G28440"/>
</dbReference>
<feature type="compositionally biased region" description="Pro residues" evidence="1">
    <location>
        <begin position="142"/>
        <end position="155"/>
    </location>
</feature>
<feature type="region of interest" description="Disordered" evidence="1">
    <location>
        <begin position="239"/>
        <end position="270"/>
    </location>
</feature>
<dbReference type="eggNOG" id="ENOG502S5NN">
    <property type="taxonomic scope" value="Eukaryota"/>
</dbReference>
<evidence type="ECO:0000313" key="3">
    <source>
        <dbReference type="Proteomes" id="UP000008022"/>
    </source>
</evidence>
<keyword evidence="3" id="KW-1185">Reference proteome</keyword>
<dbReference type="PANTHER" id="PTHR35459">
    <property type="entry name" value="T1N6.14 PROTEIN"/>
    <property type="match status" value="1"/>
</dbReference>
<reference evidence="2" key="2">
    <citation type="submission" date="2015-06" db="UniProtKB">
        <authorList>
            <consortium name="EnsemblPlants"/>
        </authorList>
    </citation>
    <scope>IDENTIFICATION</scope>
</reference>
<dbReference type="Proteomes" id="UP000008022">
    <property type="component" value="Unassembled WGS sequence"/>
</dbReference>
<dbReference type="STRING" id="4529.A0A0E0NIV9"/>
<feature type="compositionally biased region" description="Polar residues" evidence="1">
    <location>
        <begin position="58"/>
        <end position="67"/>
    </location>
</feature>
<protein>
    <submittedName>
        <fullName evidence="2">Uncharacterized protein</fullName>
    </submittedName>
</protein>
<dbReference type="EnsemblPlants" id="ORUFI02G28440.1">
    <property type="protein sequence ID" value="ORUFI02G28440.1"/>
    <property type="gene ID" value="ORUFI02G28440"/>
</dbReference>
<organism evidence="2 3">
    <name type="scientific">Oryza rufipogon</name>
    <name type="common">Brownbeard rice</name>
    <name type="synonym">Asian wild rice</name>
    <dbReference type="NCBI Taxonomy" id="4529"/>
    <lineage>
        <taxon>Eukaryota</taxon>
        <taxon>Viridiplantae</taxon>
        <taxon>Streptophyta</taxon>
        <taxon>Embryophyta</taxon>
        <taxon>Tracheophyta</taxon>
        <taxon>Spermatophyta</taxon>
        <taxon>Magnoliopsida</taxon>
        <taxon>Liliopsida</taxon>
        <taxon>Poales</taxon>
        <taxon>Poaceae</taxon>
        <taxon>BOP clade</taxon>
        <taxon>Oryzoideae</taxon>
        <taxon>Oryzeae</taxon>
        <taxon>Oryzinae</taxon>
        <taxon>Oryza</taxon>
    </lineage>
</organism>
<sequence length="310" mass="32957">MKKFQPQGPVHMTIGRRHRGGRALHDLRLPNPPRLLARRPPTPVSSHSLTGEHPNPSHPASASNFVSSPAACADPHPASRGGARRPPASTASSIAGDHPSLPIHTSSAADVTAAPPPPPGPTPPPEPVVMATVVAEQKVSPTAPPLDVPAPAPPPPKKRKVEEAGFHNSAYYKIRATVADLRVRFVQVYEATDFRNSDAAREILKEIKVVMELAKKMRHDLGATFEPAKPPEKPLAGVVKDGPVEPPPSAENNHAPQTEKMGETPSSEIAQGSCVTGGSPIGWNFLVWPGGEVVYYGRTKEVFRAGQAEN</sequence>
<feature type="region of interest" description="Disordered" evidence="1">
    <location>
        <begin position="1"/>
        <end position="128"/>
    </location>
</feature>
<reference evidence="3" key="1">
    <citation type="submission" date="2013-06" db="EMBL/GenBank/DDBJ databases">
        <authorList>
            <person name="Zhao Q."/>
        </authorList>
    </citation>
    <scope>NUCLEOTIDE SEQUENCE</scope>
    <source>
        <strain evidence="3">cv. W1943</strain>
    </source>
</reference>
<name>A0A0E0NIV9_ORYRU</name>
<dbReference type="PANTHER" id="PTHR35459:SF5">
    <property type="entry name" value="OS02G0664700 PROTEIN"/>
    <property type="match status" value="1"/>
</dbReference>
<dbReference type="OMA" id="MTIGRRH"/>
<accession>A0A0E0NIV9</accession>
<evidence type="ECO:0000313" key="2">
    <source>
        <dbReference type="EnsemblPlants" id="ORUFI02G28440.1"/>
    </source>
</evidence>
<evidence type="ECO:0000256" key="1">
    <source>
        <dbReference type="SAM" id="MobiDB-lite"/>
    </source>
</evidence>
<feature type="region of interest" description="Disordered" evidence="1">
    <location>
        <begin position="141"/>
        <end position="160"/>
    </location>
</feature>